<evidence type="ECO:0000256" key="2">
    <source>
        <dbReference type="ARBA" id="ARBA00022723"/>
    </source>
</evidence>
<feature type="domain" description="C2H2-type" evidence="8">
    <location>
        <begin position="196"/>
        <end position="223"/>
    </location>
</feature>
<evidence type="ECO:0000256" key="4">
    <source>
        <dbReference type="ARBA" id="ARBA00022771"/>
    </source>
</evidence>
<dbReference type="InterPro" id="IPR013087">
    <property type="entry name" value="Znf_C2H2_type"/>
</dbReference>
<dbReference type="SMART" id="SM00355">
    <property type="entry name" value="ZnF_C2H2"/>
    <property type="match status" value="6"/>
</dbReference>
<organism evidence="9 10">
    <name type="scientific">Timema podura</name>
    <name type="common">Walking stick</name>
    <dbReference type="NCBI Taxonomy" id="61482"/>
    <lineage>
        <taxon>Eukaryota</taxon>
        <taxon>Metazoa</taxon>
        <taxon>Ecdysozoa</taxon>
        <taxon>Arthropoda</taxon>
        <taxon>Hexapoda</taxon>
        <taxon>Insecta</taxon>
        <taxon>Pterygota</taxon>
        <taxon>Neoptera</taxon>
        <taxon>Polyneoptera</taxon>
        <taxon>Phasmatodea</taxon>
        <taxon>Timematodea</taxon>
        <taxon>Timematoidea</taxon>
        <taxon>Timematidae</taxon>
        <taxon>Timema</taxon>
    </lineage>
</organism>
<keyword evidence="6" id="KW-0539">Nucleus</keyword>
<evidence type="ECO:0000256" key="6">
    <source>
        <dbReference type="ARBA" id="ARBA00023242"/>
    </source>
</evidence>
<evidence type="ECO:0000259" key="8">
    <source>
        <dbReference type="PROSITE" id="PS50157"/>
    </source>
</evidence>
<dbReference type="Proteomes" id="UP001153148">
    <property type="component" value="Unassembled WGS sequence"/>
</dbReference>
<dbReference type="Pfam" id="PF00096">
    <property type="entry name" value="zf-C2H2"/>
    <property type="match status" value="5"/>
</dbReference>
<evidence type="ECO:0000313" key="9">
    <source>
        <dbReference type="EMBL" id="CAG2057737.1"/>
    </source>
</evidence>
<dbReference type="EMBL" id="CAJPIN010005957">
    <property type="protein sequence ID" value="CAG2057737.1"/>
    <property type="molecule type" value="Genomic_DNA"/>
</dbReference>
<dbReference type="Gene3D" id="3.30.160.60">
    <property type="entry name" value="Classic Zinc Finger"/>
    <property type="match status" value="5"/>
</dbReference>
<accession>A0ABN7NSC3</accession>
<feature type="domain" description="C2H2-type" evidence="8">
    <location>
        <begin position="306"/>
        <end position="333"/>
    </location>
</feature>
<evidence type="ECO:0000256" key="5">
    <source>
        <dbReference type="ARBA" id="ARBA00022833"/>
    </source>
</evidence>
<dbReference type="PROSITE" id="PS50157">
    <property type="entry name" value="ZINC_FINGER_C2H2_2"/>
    <property type="match status" value="6"/>
</dbReference>
<dbReference type="PROSITE" id="PS00028">
    <property type="entry name" value="ZINC_FINGER_C2H2_1"/>
    <property type="match status" value="4"/>
</dbReference>
<dbReference type="PANTHER" id="PTHR24390:SF227">
    <property type="entry name" value="KRUEPPEL HOMOLOG 1-RELATED"/>
    <property type="match status" value="1"/>
</dbReference>
<dbReference type="SUPFAM" id="SSF57667">
    <property type="entry name" value="beta-beta-alpha zinc fingers"/>
    <property type="match status" value="4"/>
</dbReference>
<evidence type="ECO:0000256" key="1">
    <source>
        <dbReference type="ARBA" id="ARBA00004123"/>
    </source>
</evidence>
<dbReference type="InterPro" id="IPR036236">
    <property type="entry name" value="Znf_C2H2_sf"/>
</dbReference>
<feature type="domain" description="C2H2-type" evidence="8">
    <location>
        <begin position="252"/>
        <end position="274"/>
    </location>
</feature>
<gene>
    <name evidence="9" type="ORF">TPAB3V08_LOCUS4714</name>
</gene>
<keyword evidence="2" id="KW-0479">Metal-binding</keyword>
<name>A0ABN7NSC3_TIMPD</name>
<comment type="caution">
    <text evidence="9">The sequence shown here is derived from an EMBL/GenBank/DDBJ whole genome shotgun (WGS) entry which is preliminary data.</text>
</comment>
<feature type="domain" description="C2H2-type" evidence="8">
    <location>
        <begin position="168"/>
        <end position="186"/>
    </location>
</feature>
<feature type="non-terminal residue" evidence="9">
    <location>
        <position position="399"/>
    </location>
</feature>
<dbReference type="PANTHER" id="PTHR24390">
    <property type="entry name" value="ZINC FINGER PROTEIN"/>
    <property type="match status" value="1"/>
</dbReference>
<feature type="domain" description="C2H2-type" evidence="8">
    <location>
        <begin position="334"/>
        <end position="361"/>
    </location>
</feature>
<comment type="subcellular location">
    <subcellularLocation>
        <location evidence="1">Nucleus</location>
    </subcellularLocation>
</comment>
<keyword evidence="3" id="KW-0677">Repeat</keyword>
<keyword evidence="5" id="KW-0862">Zinc</keyword>
<sequence length="399" mass="46422">MDSCKDLQMDCAETSDYFDTTTQDSVKIEKSLDPSDYTINLNLQPFNGKSPKEEIPNQENVVCVKEEKIALTKDTIGNATNLFFQQADKRKIYMPKHPLPKAKLILIKRDLLSEKYRYFNVCGECGKPFKSLTYMNRNLLHCDKCGNWISKRSPVSCHTNIPDVRSRFECKDCGKCFAQKSEFISHNSESGKPNLFKCEKCGKRFSEKFDFHLHRLVHVGQMPYICRDCGEGFACRSDLINHTLIRKTPHVYRCEMCGKCYKDKYDLNFHRRNHILRPHRCKDCGLRNNSAPKSSHTRSNKETPHFKCEECGERLRHKSEFRAHILFHRKQRLFKCEECGKRFPQKSALRAHILRHISKQSYTCEDCGDCQSNHNDMEQTHNTTTIQHDFAITDSAAAI</sequence>
<evidence type="ECO:0000313" key="10">
    <source>
        <dbReference type="Proteomes" id="UP001153148"/>
    </source>
</evidence>
<evidence type="ECO:0000256" key="7">
    <source>
        <dbReference type="PROSITE-ProRule" id="PRU00042"/>
    </source>
</evidence>
<keyword evidence="10" id="KW-1185">Reference proteome</keyword>
<reference evidence="9" key="1">
    <citation type="submission" date="2021-03" db="EMBL/GenBank/DDBJ databases">
        <authorList>
            <person name="Tran Van P."/>
        </authorList>
    </citation>
    <scope>NUCLEOTIDE SEQUENCE</scope>
</reference>
<protein>
    <recommendedName>
        <fullName evidence="8">C2H2-type domain-containing protein</fullName>
    </recommendedName>
</protein>
<evidence type="ECO:0000256" key="3">
    <source>
        <dbReference type="ARBA" id="ARBA00022737"/>
    </source>
</evidence>
<proteinExistence type="predicted"/>
<keyword evidence="4 7" id="KW-0863">Zinc-finger</keyword>
<feature type="domain" description="C2H2-type" evidence="8">
    <location>
        <begin position="224"/>
        <end position="250"/>
    </location>
</feature>